<sequence>MFRRLYNNTECVLFVHPEGEAMKPLEKRACQGLNNPWKNL</sequence>
<organism evidence="1 2">
    <name type="scientific">Tetragenococcus muriaticus PMC-11-5</name>
    <dbReference type="NCBI Taxonomy" id="1302649"/>
    <lineage>
        <taxon>Bacteria</taxon>
        <taxon>Bacillati</taxon>
        <taxon>Bacillota</taxon>
        <taxon>Bacilli</taxon>
        <taxon>Lactobacillales</taxon>
        <taxon>Enterococcaceae</taxon>
        <taxon>Tetragenococcus</taxon>
    </lineage>
</organism>
<dbReference type="EMBL" id="JPVU01000332">
    <property type="protein sequence ID" value="KFN88996.1"/>
    <property type="molecule type" value="Genomic_DNA"/>
</dbReference>
<dbReference type="Proteomes" id="UP000029380">
    <property type="component" value="Unassembled WGS sequence"/>
</dbReference>
<evidence type="ECO:0000313" key="1">
    <source>
        <dbReference type="EMBL" id="KFN88996.1"/>
    </source>
</evidence>
<gene>
    <name evidence="1" type="ORF">TMUPMC115_2628</name>
</gene>
<dbReference type="AlphaFoldDB" id="A0A091BTM4"/>
<protein>
    <submittedName>
        <fullName evidence="1">Uncharacterized protein</fullName>
    </submittedName>
</protein>
<comment type="caution">
    <text evidence="1">The sequence shown here is derived from an EMBL/GenBank/DDBJ whole genome shotgun (WGS) entry which is preliminary data.</text>
</comment>
<accession>A0A091BTM4</accession>
<name>A0A091BTM4_9ENTE</name>
<dbReference type="PATRIC" id="fig|1302649.3.peg.2600"/>
<reference evidence="1 2" key="1">
    <citation type="submission" date="2014-08" db="EMBL/GenBank/DDBJ databases">
        <title>Genome sequence of Tetragenococcus muriaticus.</title>
        <authorList>
            <person name="Chuea-nongthon C."/>
            <person name="Rodtong S."/>
            <person name="Yongsawatdigul J."/>
            <person name="Steele J.L."/>
            <person name="Liu X.-y."/>
            <person name="Speers J."/>
            <person name="Glasner J.D."/>
            <person name="Neeno-Eckwall E.C."/>
        </authorList>
    </citation>
    <scope>NUCLEOTIDE SEQUENCE [LARGE SCALE GENOMIC DNA]</scope>
    <source>
        <strain evidence="1 2">PMC-11-5</strain>
    </source>
</reference>
<proteinExistence type="predicted"/>
<evidence type="ECO:0000313" key="2">
    <source>
        <dbReference type="Proteomes" id="UP000029380"/>
    </source>
</evidence>